<name>S8EJF7_FOMSC</name>
<dbReference type="InParanoid" id="S8EJF7"/>
<keyword evidence="3" id="KW-1185">Reference proteome</keyword>
<evidence type="ECO:0000313" key="3">
    <source>
        <dbReference type="Proteomes" id="UP000015241"/>
    </source>
</evidence>
<feature type="compositionally biased region" description="Polar residues" evidence="1">
    <location>
        <begin position="1"/>
        <end position="13"/>
    </location>
</feature>
<evidence type="ECO:0000256" key="1">
    <source>
        <dbReference type="SAM" id="MobiDB-lite"/>
    </source>
</evidence>
<dbReference type="Proteomes" id="UP000015241">
    <property type="component" value="Unassembled WGS sequence"/>
</dbReference>
<gene>
    <name evidence="2" type="ORF">FOMPIDRAFT_1013554</name>
</gene>
<sequence length="172" mass="18048">MSNGLPIFNTSPRGGSAKGSALGTAVKPETEGSTGYPPSSESSQQGIVPYGHWRGTMSRSTLFEGYQIVPTERAPILPPLDTDGDLRNLPAMPAIEILEVHPSPILGISTAVAPADTAPGRVPEATTPPPAPRVVCRRLPSQPPSPVDTVDTSPIVLGCSLPRDGTYPSYRR</sequence>
<evidence type="ECO:0000313" key="2">
    <source>
        <dbReference type="EMBL" id="EPT05257.1"/>
    </source>
</evidence>
<accession>S8EJF7</accession>
<feature type="region of interest" description="Disordered" evidence="1">
    <location>
        <begin position="1"/>
        <end position="47"/>
    </location>
</feature>
<reference evidence="2 3" key="1">
    <citation type="journal article" date="2012" name="Science">
        <title>The Paleozoic origin of enzymatic lignin decomposition reconstructed from 31 fungal genomes.</title>
        <authorList>
            <person name="Floudas D."/>
            <person name="Binder M."/>
            <person name="Riley R."/>
            <person name="Barry K."/>
            <person name="Blanchette R.A."/>
            <person name="Henrissat B."/>
            <person name="Martinez A.T."/>
            <person name="Otillar R."/>
            <person name="Spatafora J.W."/>
            <person name="Yadav J.S."/>
            <person name="Aerts A."/>
            <person name="Benoit I."/>
            <person name="Boyd A."/>
            <person name="Carlson A."/>
            <person name="Copeland A."/>
            <person name="Coutinho P.M."/>
            <person name="de Vries R.P."/>
            <person name="Ferreira P."/>
            <person name="Findley K."/>
            <person name="Foster B."/>
            <person name="Gaskell J."/>
            <person name="Glotzer D."/>
            <person name="Gorecki P."/>
            <person name="Heitman J."/>
            <person name="Hesse C."/>
            <person name="Hori C."/>
            <person name="Igarashi K."/>
            <person name="Jurgens J.A."/>
            <person name="Kallen N."/>
            <person name="Kersten P."/>
            <person name="Kohler A."/>
            <person name="Kuees U."/>
            <person name="Kumar T.K.A."/>
            <person name="Kuo A."/>
            <person name="LaButti K."/>
            <person name="Larrondo L.F."/>
            <person name="Lindquist E."/>
            <person name="Ling A."/>
            <person name="Lombard V."/>
            <person name="Lucas S."/>
            <person name="Lundell T."/>
            <person name="Martin R."/>
            <person name="McLaughlin D.J."/>
            <person name="Morgenstern I."/>
            <person name="Morin E."/>
            <person name="Murat C."/>
            <person name="Nagy L.G."/>
            <person name="Nolan M."/>
            <person name="Ohm R.A."/>
            <person name="Patyshakuliyeva A."/>
            <person name="Rokas A."/>
            <person name="Ruiz-Duenas F.J."/>
            <person name="Sabat G."/>
            <person name="Salamov A."/>
            <person name="Samejima M."/>
            <person name="Schmutz J."/>
            <person name="Slot J.C."/>
            <person name="St John F."/>
            <person name="Stenlid J."/>
            <person name="Sun H."/>
            <person name="Sun S."/>
            <person name="Syed K."/>
            <person name="Tsang A."/>
            <person name="Wiebenga A."/>
            <person name="Young D."/>
            <person name="Pisabarro A."/>
            <person name="Eastwood D.C."/>
            <person name="Martin F."/>
            <person name="Cullen D."/>
            <person name="Grigoriev I.V."/>
            <person name="Hibbett D.S."/>
        </authorList>
    </citation>
    <scope>NUCLEOTIDE SEQUENCE</scope>
    <source>
        <strain evidence="3">FP-58527</strain>
    </source>
</reference>
<dbReference type="AlphaFoldDB" id="S8EJF7"/>
<dbReference type="EMBL" id="KE504124">
    <property type="protein sequence ID" value="EPT05257.1"/>
    <property type="molecule type" value="Genomic_DNA"/>
</dbReference>
<dbReference type="HOGENOM" id="CLU_1555294_0_0_1"/>
<protein>
    <submittedName>
        <fullName evidence="2">Uncharacterized protein</fullName>
    </submittedName>
</protein>
<organism evidence="2 3">
    <name type="scientific">Fomitopsis schrenkii</name>
    <name type="common">Brown rot fungus</name>
    <dbReference type="NCBI Taxonomy" id="2126942"/>
    <lineage>
        <taxon>Eukaryota</taxon>
        <taxon>Fungi</taxon>
        <taxon>Dikarya</taxon>
        <taxon>Basidiomycota</taxon>
        <taxon>Agaricomycotina</taxon>
        <taxon>Agaricomycetes</taxon>
        <taxon>Polyporales</taxon>
        <taxon>Fomitopsis</taxon>
    </lineage>
</organism>
<dbReference type="OrthoDB" id="10441771at2759"/>
<feature type="compositionally biased region" description="Polar residues" evidence="1">
    <location>
        <begin position="31"/>
        <end position="46"/>
    </location>
</feature>
<proteinExistence type="predicted"/>